<dbReference type="SUPFAM" id="SSF53756">
    <property type="entry name" value="UDP-Glycosyltransferase/glycogen phosphorylase"/>
    <property type="match status" value="1"/>
</dbReference>
<sequence length="415" mass="47334">MTKTILFISPTGTLDNGAEISIVNLMKFLVKKGYRVLNVFPDYKVPSQEEYQVELQKAGIETYGLSAIKWWWEEAPGGSPGNHFLRVNSYNKNVKDIRNIIVDNKVDLVISNTVNVFQGALAAAYENIKHFWLIHEFPEGEFGYYKEKLDFIDTFSDEIFAVTGALTEDLEKCFPNRKIYSFAPYTQIEPKEGVKTESNDQHRIVSVGRLTQRKNQLELIKAFQMLNRAGTELVFLGAWDEDYKQLCDDYIAEQDLKNISFLGYLDDPWSEITDKDLAVFPSSMETFGLVYVESVLNGIPTILSDNAGHKSAFEYMNEQGHIYPLGDLDALTRMISEVLDGFDQEKLEAVQAVSSLKERYSLESVYANITEKIGDDVLRHKKVTQKDIDFLNSRKALTKSVKSAVKKLFQLKKMN</sequence>
<feature type="domain" description="Glycosyl transferase family 1" evidence="1">
    <location>
        <begin position="195"/>
        <end position="341"/>
    </location>
</feature>
<dbReference type="GO" id="GO:0016757">
    <property type="term" value="F:glycosyltransferase activity"/>
    <property type="evidence" value="ECO:0007669"/>
    <property type="project" value="InterPro"/>
</dbReference>
<evidence type="ECO:0000259" key="1">
    <source>
        <dbReference type="Pfam" id="PF00534"/>
    </source>
</evidence>
<dbReference type="PANTHER" id="PTHR45947:SF3">
    <property type="entry name" value="SULFOQUINOVOSYL TRANSFERASE SQD2"/>
    <property type="match status" value="1"/>
</dbReference>
<dbReference type="Proteomes" id="UP000027855">
    <property type="component" value="Unassembled WGS sequence"/>
</dbReference>
<organism evidence="2 3">
    <name type="scientific">Streptococcus salivarius</name>
    <dbReference type="NCBI Taxonomy" id="1304"/>
    <lineage>
        <taxon>Bacteria</taxon>
        <taxon>Bacillati</taxon>
        <taxon>Bacillota</taxon>
        <taxon>Bacilli</taxon>
        <taxon>Lactobacillales</taxon>
        <taxon>Streptococcaceae</taxon>
        <taxon>Streptococcus</taxon>
    </lineage>
</organism>
<evidence type="ECO:0000313" key="2">
    <source>
        <dbReference type="EMBL" id="KEO43894.1"/>
    </source>
</evidence>
<dbReference type="EMBL" id="JJMT01000025">
    <property type="protein sequence ID" value="KEO43894.1"/>
    <property type="molecule type" value="Genomic_DNA"/>
</dbReference>
<protein>
    <submittedName>
        <fullName evidence="2">Glycosyl transferase family 1</fullName>
    </submittedName>
</protein>
<keyword evidence="2" id="KW-0808">Transferase</keyword>
<dbReference type="InterPro" id="IPR001296">
    <property type="entry name" value="Glyco_trans_1"/>
</dbReference>
<comment type="caution">
    <text evidence="2">The sequence shown here is derived from an EMBL/GenBank/DDBJ whole genome shotgun (WGS) entry which is preliminary data.</text>
</comment>
<evidence type="ECO:0000313" key="3">
    <source>
        <dbReference type="Proteomes" id="UP000027855"/>
    </source>
</evidence>
<dbReference type="RefSeq" id="WP_037603073.1">
    <property type="nucleotide sequence ID" value="NZ_JAQDVH010000003.1"/>
</dbReference>
<dbReference type="AlphaFoldDB" id="A0A074IPR9"/>
<dbReference type="PANTHER" id="PTHR45947">
    <property type="entry name" value="SULFOQUINOVOSYL TRANSFERASE SQD2"/>
    <property type="match status" value="1"/>
</dbReference>
<dbReference type="CDD" id="cd03801">
    <property type="entry name" value="GT4_PimA-like"/>
    <property type="match status" value="1"/>
</dbReference>
<name>A0A074IPR9_STRSL</name>
<proteinExistence type="predicted"/>
<reference evidence="2 3" key="1">
    <citation type="submission" date="2014-04" db="EMBL/GenBank/DDBJ databases">
        <title>Variable characteristics of bacteriocin-producing Streptococcus salivarius strains isolated from Malaysian subjects.</title>
        <authorList>
            <person name="Philip K."/>
            <person name="Barbour A."/>
        </authorList>
    </citation>
    <scope>NUCLEOTIDE SEQUENCE [LARGE SCALE GENOMIC DNA]</scope>
    <source>
        <strain evidence="2 3">NU10</strain>
    </source>
</reference>
<dbReference type="InterPro" id="IPR050194">
    <property type="entry name" value="Glycosyltransferase_grp1"/>
</dbReference>
<accession>A0A074IPR9</accession>
<gene>
    <name evidence="2" type="ORF">DL07_06000</name>
</gene>
<dbReference type="Pfam" id="PF00534">
    <property type="entry name" value="Glycos_transf_1"/>
    <property type="match status" value="1"/>
</dbReference>
<dbReference type="Gene3D" id="3.40.50.2000">
    <property type="entry name" value="Glycogen Phosphorylase B"/>
    <property type="match status" value="2"/>
</dbReference>